<evidence type="ECO:0000256" key="5">
    <source>
        <dbReference type="ARBA" id="ARBA00023136"/>
    </source>
</evidence>
<dbReference type="Pfam" id="PF13715">
    <property type="entry name" value="CarbopepD_reg_2"/>
    <property type="match status" value="1"/>
</dbReference>
<evidence type="ECO:0000256" key="7">
    <source>
        <dbReference type="PROSITE-ProRule" id="PRU01360"/>
    </source>
</evidence>
<dbReference type="InterPro" id="IPR023996">
    <property type="entry name" value="TonB-dep_OMP_SusC/RagA"/>
</dbReference>
<evidence type="ECO:0000259" key="9">
    <source>
        <dbReference type="Pfam" id="PF07715"/>
    </source>
</evidence>
<dbReference type="EMBL" id="JAJTTC010000012">
    <property type="protein sequence ID" value="MCF0065616.1"/>
    <property type="molecule type" value="Genomic_DNA"/>
</dbReference>
<evidence type="ECO:0000256" key="1">
    <source>
        <dbReference type="ARBA" id="ARBA00004571"/>
    </source>
</evidence>
<keyword evidence="4 7" id="KW-0812">Transmembrane</keyword>
<feature type="signal peptide" evidence="8">
    <location>
        <begin position="1"/>
        <end position="29"/>
    </location>
</feature>
<dbReference type="Pfam" id="PF07715">
    <property type="entry name" value="Plug"/>
    <property type="match status" value="1"/>
</dbReference>
<keyword evidence="11" id="KW-1185">Reference proteome</keyword>
<evidence type="ECO:0000256" key="2">
    <source>
        <dbReference type="ARBA" id="ARBA00022448"/>
    </source>
</evidence>
<dbReference type="InterPro" id="IPR012910">
    <property type="entry name" value="Plug_dom"/>
</dbReference>
<gene>
    <name evidence="10" type="ORF">LXM26_29140</name>
</gene>
<organism evidence="10 11">
    <name type="scientific">Dyadobacter chenwenxiniae</name>
    <dbReference type="NCBI Taxonomy" id="2906456"/>
    <lineage>
        <taxon>Bacteria</taxon>
        <taxon>Pseudomonadati</taxon>
        <taxon>Bacteroidota</taxon>
        <taxon>Cytophagia</taxon>
        <taxon>Cytophagales</taxon>
        <taxon>Spirosomataceae</taxon>
        <taxon>Dyadobacter</taxon>
    </lineage>
</organism>
<comment type="caution">
    <text evidence="10">The sequence shown here is derived from an EMBL/GenBank/DDBJ whole genome shotgun (WGS) entry which is preliminary data.</text>
</comment>
<comment type="subcellular location">
    <subcellularLocation>
        <location evidence="1 7">Cell outer membrane</location>
        <topology evidence="1 7">Multi-pass membrane protein</topology>
    </subcellularLocation>
</comment>
<reference evidence="10" key="1">
    <citation type="submission" date="2021-12" db="EMBL/GenBank/DDBJ databases">
        <title>Novel species in genus Dyadobacter.</title>
        <authorList>
            <person name="Ma C."/>
        </authorList>
    </citation>
    <scope>NUCLEOTIDE SEQUENCE</scope>
    <source>
        <strain evidence="10">LJ419</strain>
    </source>
</reference>
<evidence type="ECO:0000256" key="6">
    <source>
        <dbReference type="ARBA" id="ARBA00023237"/>
    </source>
</evidence>
<dbReference type="Gene3D" id="2.170.130.10">
    <property type="entry name" value="TonB-dependent receptor, plug domain"/>
    <property type="match status" value="1"/>
</dbReference>
<keyword evidence="2 7" id="KW-0813">Transport</keyword>
<evidence type="ECO:0000256" key="4">
    <source>
        <dbReference type="ARBA" id="ARBA00022692"/>
    </source>
</evidence>
<evidence type="ECO:0000313" key="11">
    <source>
        <dbReference type="Proteomes" id="UP001139000"/>
    </source>
</evidence>
<dbReference type="InterPro" id="IPR039426">
    <property type="entry name" value="TonB-dep_rcpt-like"/>
</dbReference>
<proteinExistence type="inferred from homology"/>
<sequence length="1104" mass="122177">MKRSANFSLKASFAFWGVLLLTALTPSMAQNQIIKGKIIQTSNAQAIPGVSILVKGTNTGSSSNADGEYEISAPSNATLIFSSVGFNSQEILVGYKTQIDVKLEDDIKSLNEVVVTALGIKKEARTVGYSTQEIKGAEMTKAREPNAINSLTGKIAGLTIGASAEMLGRPQIVLRGSTDVLFVVDGVPVNSDTWNMNGDDVDTYTVLKGPNAAALYGSRGLNGAILVTTKKGSKDKRGFSVDFNSSTMMEKGFLALPKDQTEYGYGTDFKYAYGNNEYDLDGAYRRANIWGPRFEGQNVPQWDSPVVGGVRQGTPWLAKGKDNFKNFMQAGILSTNNISLSASGEKYDLRISATHTYQKGMSPNTKLNIDNLNINGGYNITSRLRMEAGLNFNAQYTPNIPDVSYGPNSYQYLFKVYGSASYDIADMRDYWKQDGLQQKFVEYGRINNPYFTANEWLHGHYKTDVFGNIKLSYKITDDLNVAVRTQVTTWNQLRTEKVPPSTNLNSYYSGYYFGWYGDYREDRRTLLENNTDVLLNYNKAVAKDLHLGVTLGGNLRTFKYNSTWASTYQLSMPSVYDLAASKNPVKAYTFGSDMQVYSGYYSVDLGYKGYFNINTTGRVDNLSTLPAGKQTFFYPSVSLSTVVTDYAKLPDFISFLKIRGSYANVKGGLTSTTIGSAFQALYGTTLNSGLLGYGSELYTSYDGPSYTNQNAYSSTSYYNNTGAVTYSKNLANPNIKPQSNSSSEIGFDIKFLRNRLGAEFTYFRSVNGPLIYQLPLAPSTSYATQSVNAITTLKKGWELSINGNPIRANGFSWDVMFNLSTYKETLKDIYGDLKQVQLNNHNYKIGERMDAYYGRKFVRSDAGEIIHAGGIPIAQQSGVDNMQLLGYANPNYVFGFNNKFSYKNLMFSFQVDGRVGGKIYDYVYAQASNAGSAIETATGDFGKARLAEWNSTALGTKTVTPSYVGKGVVITGGTPHYTNGKIDNYQDLEFAPNTQATTVRTYIQNGYYNLFDEPFLTSRSYLKLREVVFTYNLPEKFLARSKFIRAANISLVGRNLLYFAERKDMDLDQYASGFNLSSTSLSGSQGNLQSSTARRYGININLTF</sequence>
<dbReference type="SUPFAM" id="SSF49464">
    <property type="entry name" value="Carboxypeptidase regulatory domain-like"/>
    <property type="match status" value="1"/>
</dbReference>
<evidence type="ECO:0000313" key="10">
    <source>
        <dbReference type="EMBL" id="MCF0065616.1"/>
    </source>
</evidence>
<feature type="domain" description="TonB-dependent receptor plug" evidence="9">
    <location>
        <begin position="125"/>
        <end position="224"/>
    </location>
</feature>
<dbReference type="SUPFAM" id="SSF56935">
    <property type="entry name" value="Porins"/>
    <property type="match status" value="1"/>
</dbReference>
<feature type="chain" id="PRO_5040872690" evidence="8">
    <location>
        <begin position="30"/>
        <end position="1104"/>
    </location>
</feature>
<keyword evidence="6 7" id="KW-0998">Cell outer membrane</keyword>
<dbReference type="Gene3D" id="2.60.40.1120">
    <property type="entry name" value="Carboxypeptidase-like, regulatory domain"/>
    <property type="match status" value="1"/>
</dbReference>
<dbReference type="InterPro" id="IPR008969">
    <property type="entry name" value="CarboxyPept-like_regulatory"/>
</dbReference>
<evidence type="ECO:0000256" key="3">
    <source>
        <dbReference type="ARBA" id="ARBA00022452"/>
    </source>
</evidence>
<keyword evidence="3 7" id="KW-1134">Transmembrane beta strand</keyword>
<comment type="similarity">
    <text evidence="7">Belongs to the TonB-dependent receptor family.</text>
</comment>
<dbReference type="PROSITE" id="PS52016">
    <property type="entry name" value="TONB_DEPENDENT_REC_3"/>
    <property type="match status" value="1"/>
</dbReference>
<dbReference type="AlphaFoldDB" id="A0A9X1PUX0"/>
<dbReference type="Proteomes" id="UP001139000">
    <property type="component" value="Unassembled WGS sequence"/>
</dbReference>
<keyword evidence="8" id="KW-0732">Signal</keyword>
<dbReference type="InterPro" id="IPR037066">
    <property type="entry name" value="Plug_dom_sf"/>
</dbReference>
<accession>A0A9X1PUX0</accession>
<dbReference type="InterPro" id="IPR036942">
    <property type="entry name" value="Beta-barrel_TonB_sf"/>
</dbReference>
<name>A0A9X1PUX0_9BACT</name>
<protein>
    <submittedName>
        <fullName evidence="10">SusC/RagA family TonB-linked outer membrane protein</fullName>
    </submittedName>
</protein>
<dbReference type="GO" id="GO:0009279">
    <property type="term" value="C:cell outer membrane"/>
    <property type="evidence" value="ECO:0007669"/>
    <property type="project" value="UniProtKB-SubCell"/>
</dbReference>
<dbReference type="Gene3D" id="2.40.170.20">
    <property type="entry name" value="TonB-dependent receptor, beta-barrel domain"/>
    <property type="match status" value="1"/>
</dbReference>
<evidence type="ECO:0000256" key="8">
    <source>
        <dbReference type="SAM" id="SignalP"/>
    </source>
</evidence>
<dbReference type="NCBIfam" id="TIGR04056">
    <property type="entry name" value="OMP_RagA_SusC"/>
    <property type="match status" value="1"/>
</dbReference>
<dbReference type="RefSeq" id="WP_234658625.1">
    <property type="nucleotide sequence ID" value="NZ_CP094997.1"/>
</dbReference>
<keyword evidence="5 7" id="KW-0472">Membrane</keyword>